<feature type="compositionally biased region" description="Basic and acidic residues" evidence="10">
    <location>
        <begin position="42"/>
        <end position="77"/>
    </location>
</feature>
<keyword evidence="4 9" id="KW-0812">Transmembrane</keyword>
<keyword evidence="5 9" id="KW-0653">Protein transport</keyword>
<comment type="subcellular location">
    <subcellularLocation>
        <location evidence="1 9">Cell membrane</location>
        <topology evidence="1 9">Single-pass membrane protein</topology>
    </subcellularLocation>
</comment>
<dbReference type="NCBIfam" id="TIGR01411">
    <property type="entry name" value="tatAE"/>
    <property type="match status" value="1"/>
</dbReference>
<keyword evidence="3 9" id="KW-1003">Cell membrane</keyword>
<comment type="function">
    <text evidence="9">Part of the twin-arginine translocation (Tat) system that transports large folded proteins containing a characteristic twin-arginine motif in their signal peptide across membranes. TatA could form the protein-conducting channel of the Tat system.</text>
</comment>
<dbReference type="PANTHER" id="PTHR42982:SF1">
    <property type="entry name" value="SEC-INDEPENDENT PROTEIN TRANSLOCASE PROTEIN TATA"/>
    <property type="match status" value="1"/>
</dbReference>
<comment type="caution">
    <text evidence="11">The sequence shown here is derived from an EMBL/GenBank/DDBJ whole genome shotgun (WGS) entry which is preliminary data.</text>
</comment>
<keyword evidence="6 9" id="KW-1133">Transmembrane helix</keyword>
<accession>A0ABN8DQ32</accession>
<evidence type="ECO:0000313" key="12">
    <source>
        <dbReference type="Proteomes" id="UP000838672"/>
    </source>
</evidence>
<dbReference type="HAMAP" id="MF_00236">
    <property type="entry name" value="TatA_E"/>
    <property type="match status" value="1"/>
</dbReference>
<evidence type="ECO:0000256" key="1">
    <source>
        <dbReference type="ARBA" id="ARBA00004162"/>
    </source>
</evidence>
<feature type="region of interest" description="Disordered" evidence="10">
    <location>
        <begin position="41"/>
        <end position="77"/>
    </location>
</feature>
<evidence type="ECO:0000256" key="7">
    <source>
        <dbReference type="ARBA" id="ARBA00023010"/>
    </source>
</evidence>
<evidence type="ECO:0000256" key="9">
    <source>
        <dbReference type="HAMAP-Rule" id="MF_00236"/>
    </source>
</evidence>
<evidence type="ECO:0000313" key="11">
    <source>
        <dbReference type="EMBL" id="CAH0532264.1"/>
    </source>
</evidence>
<protein>
    <recommendedName>
        <fullName evidence="9">Sec-independent protein translocase protein TatA</fullName>
    </recommendedName>
</protein>
<organism evidence="11 12">
    <name type="scientific">Vibrio stylophorae</name>
    <dbReference type="NCBI Taxonomy" id="659351"/>
    <lineage>
        <taxon>Bacteria</taxon>
        <taxon>Pseudomonadati</taxon>
        <taxon>Pseudomonadota</taxon>
        <taxon>Gammaproteobacteria</taxon>
        <taxon>Vibrionales</taxon>
        <taxon>Vibrionaceae</taxon>
        <taxon>Vibrio</taxon>
    </lineage>
</organism>
<reference evidence="11" key="1">
    <citation type="submission" date="2021-11" db="EMBL/GenBank/DDBJ databases">
        <authorList>
            <person name="Rodrigo-Torres L."/>
            <person name="Arahal R. D."/>
            <person name="Lucena T."/>
        </authorList>
    </citation>
    <scope>NUCLEOTIDE SEQUENCE</scope>
    <source>
        <strain evidence="11">CECT 7929</strain>
    </source>
</reference>
<evidence type="ECO:0000256" key="6">
    <source>
        <dbReference type="ARBA" id="ARBA00022989"/>
    </source>
</evidence>
<dbReference type="EMBL" id="CAKLDI010000001">
    <property type="protein sequence ID" value="CAH0532264.1"/>
    <property type="molecule type" value="Genomic_DNA"/>
</dbReference>
<keyword evidence="7 9" id="KW-0811">Translocation</keyword>
<comment type="subunit">
    <text evidence="9">The Tat system comprises two distinct complexes: a TatABC complex, containing multiple copies of TatA, TatB and TatC subunits, and a separate TatA complex, containing only TatA subunits. Substrates initially bind to the TatABC complex, which probably triggers association of the separate TatA complex to form the active translocon.</text>
</comment>
<keyword evidence="8 9" id="KW-0472">Membrane</keyword>
<comment type="similarity">
    <text evidence="9">Belongs to the TatA/E family.</text>
</comment>
<dbReference type="RefSeq" id="WP_237464064.1">
    <property type="nucleotide sequence ID" value="NZ_CAKLDI010000001.1"/>
</dbReference>
<evidence type="ECO:0000256" key="5">
    <source>
        <dbReference type="ARBA" id="ARBA00022927"/>
    </source>
</evidence>
<sequence length="77" mass="8450">MGSFGIKELLLIAVIVLLVFGTKKLRTMGGDLGTAIKGFKKAMSEDDKSETKPDELEKKDADFNKDSVKDADKTKQD</sequence>
<evidence type="ECO:0000256" key="4">
    <source>
        <dbReference type="ARBA" id="ARBA00022692"/>
    </source>
</evidence>
<evidence type="ECO:0000256" key="3">
    <source>
        <dbReference type="ARBA" id="ARBA00022475"/>
    </source>
</evidence>
<evidence type="ECO:0000256" key="2">
    <source>
        <dbReference type="ARBA" id="ARBA00022448"/>
    </source>
</evidence>
<dbReference type="Proteomes" id="UP000838672">
    <property type="component" value="Unassembled WGS sequence"/>
</dbReference>
<dbReference type="PANTHER" id="PTHR42982">
    <property type="entry name" value="SEC-INDEPENDENT PROTEIN TRANSLOCASE PROTEIN TATA"/>
    <property type="match status" value="1"/>
</dbReference>
<dbReference type="Gene3D" id="1.20.5.3310">
    <property type="match status" value="1"/>
</dbReference>
<dbReference type="Pfam" id="PF02416">
    <property type="entry name" value="TatA_B_E"/>
    <property type="match status" value="1"/>
</dbReference>
<gene>
    <name evidence="9 11" type="primary">tatA</name>
    <name evidence="11" type="ORF">VST7929_00076</name>
</gene>
<dbReference type="InterPro" id="IPR003369">
    <property type="entry name" value="TatA/B/E"/>
</dbReference>
<dbReference type="InterPro" id="IPR006312">
    <property type="entry name" value="TatA/E"/>
</dbReference>
<evidence type="ECO:0000256" key="10">
    <source>
        <dbReference type="SAM" id="MobiDB-lite"/>
    </source>
</evidence>
<evidence type="ECO:0000256" key="8">
    <source>
        <dbReference type="ARBA" id="ARBA00023136"/>
    </source>
</evidence>
<proteinExistence type="inferred from homology"/>
<keyword evidence="12" id="KW-1185">Reference proteome</keyword>
<keyword evidence="2 9" id="KW-0813">Transport</keyword>
<name>A0ABN8DQ32_9VIBR</name>